<dbReference type="GO" id="GO:0009252">
    <property type="term" value="P:peptidoglycan biosynthetic process"/>
    <property type="evidence" value="ECO:0007669"/>
    <property type="project" value="UniProtKB-KW"/>
</dbReference>
<dbReference type="Gene3D" id="3.30.1390.30">
    <property type="entry name" value="Penicillin-binding protein 2a, domain 3"/>
    <property type="match status" value="1"/>
</dbReference>
<dbReference type="SUPFAM" id="SSF56601">
    <property type="entry name" value="beta-lactamase/transpeptidase-like"/>
    <property type="match status" value="1"/>
</dbReference>
<evidence type="ECO:0000256" key="11">
    <source>
        <dbReference type="SAM" id="Phobius"/>
    </source>
</evidence>
<dbReference type="InterPro" id="IPR036138">
    <property type="entry name" value="PBP_dimer_sf"/>
</dbReference>
<dbReference type="InterPro" id="IPR012338">
    <property type="entry name" value="Beta-lactam/transpept-like"/>
</dbReference>
<evidence type="ECO:0000256" key="3">
    <source>
        <dbReference type="ARBA" id="ARBA00007171"/>
    </source>
</evidence>
<dbReference type="EMBL" id="MKZS01000001">
    <property type="protein sequence ID" value="OLT58232.1"/>
    <property type="molecule type" value="Genomic_DNA"/>
</dbReference>
<evidence type="ECO:0000313" key="15">
    <source>
        <dbReference type="Proteomes" id="UP000186657"/>
    </source>
</evidence>
<proteinExistence type="inferred from homology"/>
<feature type="transmembrane region" description="Helical" evidence="11">
    <location>
        <begin position="6"/>
        <end position="24"/>
    </location>
</feature>
<keyword evidence="9 11" id="KW-0472">Membrane</keyword>
<keyword evidence="4" id="KW-1003">Cell membrane</keyword>
<dbReference type="Pfam" id="PF00905">
    <property type="entry name" value="Transpeptidase"/>
    <property type="match status" value="1"/>
</dbReference>
<dbReference type="InterPro" id="IPR050515">
    <property type="entry name" value="Beta-lactam/transpept"/>
</dbReference>
<dbReference type="Gene3D" id="3.90.1310.10">
    <property type="entry name" value="Penicillin-binding protein 2a (Domain 2)"/>
    <property type="match status" value="1"/>
</dbReference>
<comment type="subcellular location">
    <subcellularLocation>
        <location evidence="2">Cell membrane</location>
    </subcellularLocation>
    <subcellularLocation>
        <location evidence="1">Membrane</location>
        <topology evidence="1">Single-pass membrane protein</topology>
    </subcellularLocation>
</comment>
<evidence type="ECO:0000256" key="6">
    <source>
        <dbReference type="ARBA" id="ARBA00022960"/>
    </source>
</evidence>
<sequence>MNERGIAVRIIIILIILILIGRLFSIQVTNDTYKLAAENNIVQKRIEYPYRGLIRDRNGELIAYNAPIYSMVMVPRDFDLADSTKVKALLDLEPGEFAEQYARCRRFSYSKPSVFEEEIPPEQFAQIQDELSAIRGLSVETRTNRAYAIQSLGNTLGYVGEISASRLKADTANYYRGGDYIGISGLEREYEPVLRGKRGVSYKMVNVRGIVEGDFREGQFDTIPEPGQDLEITIDLELQRYAEFLMAGKVGSVVAIEPSSGEILAFVSSPNYDPSLLTGRDFSQNYLSLNRDSLKPLFNRPVQAMYPPGSMFKTVQSLIALQEKVTYPREQIYSDNTLIGDLAPTGYYDIPKAIQFSSNNYFYKVFRRLIQRGEHESAFIDSRIGLESWAQYVRKFGLGVELGLDLPDEKKGSIPSIDVYDRVYGRNRWKFSNIYSLSIGQGELLVTPIQMANLGAILANRGYYYTPHFVRKIGADSVIRSNRNDLGIQSEHYEPVIEGMERVIQAGSGIRAYIPDIAICGKTSTVQNPPYPDHSGFMAFAPKDDPKIAIAVYVENAGQGGRAAAGTASLLIEKHVRGEITRPYLEDFILKGDFFFDARRKTTEEN</sequence>
<dbReference type="PANTHER" id="PTHR30627:SF2">
    <property type="entry name" value="PEPTIDOGLYCAN D,D-TRANSPEPTIDASE MRDA"/>
    <property type="match status" value="1"/>
</dbReference>
<keyword evidence="6" id="KW-0133">Cell shape</keyword>
<feature type="domain" description="Penicillin-binding protein transpeptidase" evidence="12">
    <location>
        <begin position="251"/>
        <end position="566"/>
    </location>
</feature>
<dbReference type="GO" id="GO:0071555">
    <property type="term" value="P:cell wall organization"/>
    <property type="evidence" value="ECO:0007669"/>
    <property type="project" value="UniProtKB-KW"/>
</dbReference>
<dbReference type="GO" id="GO:0008658">
    <property type="term" value="F:penicillin binding"/>
    <property type="evidence" value="ECO:0007669"/>
    <property type="project" value="InterPro"/>
</dbReference>
<dbReference type="Pfam" id="PF03717">
    <property type="entry name" value="PBP_dimer"/>
    <property type="match status" value="1"/>
</dbReference>
<evidence type="ECO:0000259" key="13">
    <source>
        <dbReference type="Pfam" id="PF03717"/>
    </source>
</evidence>
<keyword evidence="10" id="KW-0961">Cell wall biogenesis/degradation</keyword>
<organism evidence="14 15">
    <name type="scientific">Moorena bouillonii PNG</name>
    <dbReference type="NCBI Taxonomy" id="568701"/>
    <lineage>
        <taxon>Bacteria</taxon>
        <taxon>Bacillati</taxon>
        <taxon>Cyanobacteriota</taxon>
        <taxon>Cyanophyceae</taxon>
        <taxon>Coleofasciculales</taxon>
        <taxon>Coleofasciculaceae</taxon>
        <taxon>Moorena</taxon>
    </lineage>
</organism>
<keyword evidence="7" id="KW-0573">Peptidoglycan synthesis</keyword>
<dbReference type="InterPro" id="IPR005311">
    <property type="entry name" value="PBP_dimer"/>
</dbReference>
<dbReference type="RefSeq" id="WP_075896521.1">
    <property type="nucleotide sequence ID" value="NZ_MKZS01000001.1"/>
</dbReference>
<keyword evidence="8 11" id="KW-1133">Transmembrane helix</keyword>
<dbReference type="GO" id="GO:0071972">
    <property type="term" value="F:peptidoglycan L,D-transpeptidase activity"/>
    <property type="evidence" value="ECO:0007669"/>
    <property type="project" value="TreeGrafter"/>
</dbReference>
<dbReference type="SUPFAM" id="SSF56519">
    <property type="entry name" value="Penicillin binding protein dimerisation domain"/>
    <property type="match status" value="1"/>
</dbReference>
<evidence type="ECO:0000256" key="9">
    <source>
        <dbReference type="ARBA" id="ARBA00023136"/>
    </source>
</evidence>
<reference evidence="14 15" key="1">
    <citation type="submission" date="2016-10" db="EMBL/GenBank/DDBJ databases">
        <title>Comparative genomics uncovers the prolific and rare metabolic potential of the cyanobacterial genus Moorea.</title>
        <authorList>
            <person name="Leao T."/>
            <person name="Castelao G."/>
            <person name="Korobeynikov A."/>
            <person name="Monroe E.A."/>
            <person name="Podell S."/>
            <person name="Glukhov E."/>
            <person name="Allen E."/>
            <person name="Gerwick W.H."/>
            <person name="Gerwick L."/>
        </authorList>
    </citation>
    <scope>NUCLEOTIDE SEQUENCE [LARGE SCALE GENOMIC DNA]</scope>
    <source>
        <strain evidence="14 15">PNG5-198</strain>
    </source>
</reference>
<evidence type="ECO:0000259" key="12">
    <source>
        <dbReference type="Pfam" id="PF00905"/>
    </source>
</evidence>
<comment type="caution">
    <text evidence="14">The sequence shown here is derived from an EMBL/GenBank/DDBJ whole genome shotgun (WGS) entry which is preliminary data.</text>
</comment>
<evidence type="ECO:0000256" key="5">
    <source>
        <dbReference type="ARBA" id="ARBA00022692"/>
    </source>
</evidence>
<evidence type="ECO:0000313" key="14">
    <source>
        <dbReference type="EMBL" id="OLT58232.1"/>
    </source>
</evidence>
<evidence type="ECO:0000256" key="7">
    <source>
        <dbReference type="ARBA" id="ARBA00022984"/>
    </source>
</evidence>
<evidence type="ECO:0000256" key="1">
    <source>
        <dbReference type="ARBA" id="ARBA00004167"/>
    </source>
</evidence>
<evidence type="ECO:0000256" key="2">
    <source>
        <dbReference type="ARBA" id="ARBA00004236"/>
    </source>
</evidence>
<comment type="similarity">
    <text evidence="3">Belongs to the transpeptidase family.</text>
</comment>
<feature type="domain" description="Penicillin-binding protein dimerisation" evidence="13">
    <location>
        <begin position="48"/>
        <end position="210"/>
    </location>
</feature>
<gene>
    <name evidence="14" type="ORF">BJP37_03390</name>
</gene>
<dbReference type="GO" id="GO:0008360">
    <property type="term" value="P:regulation of cell shape"/>
    <property type="evidence" value="ECO:0007669"/>
    <property type="project" value="UniProtKB-KW"/>
</dbReference>
<name>A0A1U7MX15_9CYAN</name>
<dbReference type="GO" id="GO:0005886">
    <property type="term" value="C:plasma membrane"/>
    <property type="evidence" value="ECO:0007669"/>
    <property type="project" value="UniProtKB-SubCell"/>
</dbReference>
<keyword evidence="15" id="KW-1185">Reference proteome</keyword>
<keyword evidence="14" id="KW-0808">Transferase</keyword>
<dbReference type="PANTHER" id="PTHR30627">
    <property type="entry name" value="PEPTIDOGLYCAN D,D-TRANSPEPTIDASE"/>
    <property type="match status" value="1"/>
</dbReference>
<dbReference type="InterPro" id="IPR001460">
    <property type="entry name" value="PCN-bd_Tpept"/>
</dbReference>
<evidence type="ECO:0000256" key="8">
    <source>
        <dbReference type="ARBA" id="ARBA00022989"/>
    </source>
</evidence>
<keyword evidence="5 11" id="KW-0812">Transmembrane</keyword>
<accession>A0A1U7MX15</accession>
<dbReference type="Proteomes" id="UP000186657">
    <property type="component" value="Unassembled WGS sequence"/>
</dbReference>
<dbReference type="GO" id="GO:0016740">
    <property type="term" value="F:transferase activity"/>
    <property type="evidence" value="ECO:0007669"/>
    <property type="project" value="UniProtKB-KW"/>
</dbReference>
<dbReference type="Gene3D" id="3.40.710.10">
    <property type="entry name" value="DD-peptidase/beta-lactamase superfamily"/>
    <property type="match status" value="1"/>
</dbReference>
<dbReference type="AlphaFoldDB" id="A0A1U7MX15"/>
<protein>
    <submittedName>
        <fullName evidence="14">Peptidoglycan glycosyltransferase</fullName>
    </submittedName>
</protein>
<evidence type="ECO:0000256" key="4">
    <source>
        <dbReference type="ARBA" id="ARBA00022475"/>
    </source>
</evidence>
<evidence type="ECO:0000256" key="10">
    <source>
        <dbReference type="ARBA" id="ARBA00023316"/>
    </source>
</evidence>